<keyword evidence="4 7" id="KW-0812">Transmembrane</keyword>
<name>A0ABX0HY14_9BURK</name>
<evidence type="ECO:0000256" key="5">
    <source>
        <dbReference type="ARBA" id="ARBA00022989"/>
    </source>
</evidence>
<evidence type="ECO:0000256" key="6">
    <source>
        <dbReference type="ARBA" id="ARBA00023136"/>
    </source>
</evidence>
<evidence type="ECO:0000256" key="4">
    <source>
        <dbReference type="ARBA" id="ARBA00022692"/>
    </source>
</evidence>
<gene>
    <name evidence="8" type="ORF">G7087_08520</name>
</gene>
<dbReference type="InterPro" id="IPR007341">
    <property type="entry name" value="Transgly_assoc"/>
</dbReference>
<keyword evidence="9" id="KW-1185">Reference proteome</keyword>
<comment type="similarity">
    <text evidence="2">Belongs to the UPF0410 family.</text>
</comment>
<proteinExistence type="inferred from homology"/>
<dbReference type="EMBL" id="JAAOCD010000003">
    <property type="protein sequence ID" value="NHK98413.1"/>
    <property type="molecule type" value="Genomic_DNA"/>
</dbReference>
<organism evidence="8 9">
    <name type="scientific">Rubrivivax benzoatilyticus</name>
    <dbReference type="NCBI Taxonomy" id="316997"/>
    <lineage>
        <taxon>Bacteria</taxon>
        <taxon>Pseudomonadati</taxon>
        <taxon>Pseudomonadota</taxon>
        <taxon>Betaproteobacteria</taxon>
        <taxon>Burkholderiales</taxon>
        <taxon>Sphaerotilaceae</taxon>
        <taxon>Rubrivivax</taxon>
    </lineage>
</organism>
<dbReference type="RefSeq" id="WP_009856960.1">
    <property type="nucleotide sequence ID" value="NZ_JAAOCD010000003.1"/>
</dbReference>
<feature type="transmembrane region" description="Helical" evidence="7">
    <location>
        <begin position="24"/>
        <end position="43"/>
    </location>
</feature>
<keyword evidence="3" id="KW-1003">Cell membrane</keyword>
<evidence type="ECO:0000256" key="2">
    <source>
        <dbReference type="ARBA" id="ARBA00011006"/>
    </source>
</evidence>
<evidence type="ECO:0000313" key="8">
    <source>
        <dbReference type="EMBL" id="NHK98413.1"/>
    </source>
</evidence>
<dbReference type="Pfam" id="PF04226">
    <property type="entry name" value="Transgly_assoc"/>
    <property type="match status" value="1"/>
</dbReference>
<comment type="caution">
    <text evidence="8">The sequence shown here is derived from an EMBL/GenBank/DDBJ whole genome shotgun (WGS) entry which is preliminary data.</text>
</comment>
<keyword evidence="6 7" id="KW-0472">Membrane</keyword>
<evidence type="ECO:0000256" key="1">
    <source>
        <dbReference type="ARBA" id="ARBA00004651"/>
    </source>
</evidence>
<feature type="transmembrane region" description="Helical" evidence="7">
    <location>
        <begin position="55"/>
        <end position="74"/>
    </location>
</feature>
<comment type="subcellular location">
    <subcellularLocation>
        <location evidence="1">Cell membrane</location>
        <topology evidence="1">Multi-pass membrane protein</topology>
    </subcellularLocation>
</comment>
<protein>
    <submittedName>
        <fullName evidence="8">GlsB/YeaQ/YmgE family stress response membrane protein</fullName>
    </submittedName>
</protein>
<sequence>MNPVVWLAVGGGARRITRSDAQQGLFLHAVGGVIGAALAVWLLSPQVGIGESSLGALLVSLAGAVIVPTLVNLFRRGTPR</sequence>
<reference evidence="8 9" key="1">
    <citation type="submission" date="2020-03" db="EMBL/GenBank/DDBJ databases">
        <title>Rubrivivax benzoatilyticus JA2 (sequenced after 10 years sub-culturing).</title>
        <authorList>
            <person name="Gupta D."/>
            <person name="Chintalapati S."/>
            <person name="Chintalapati V.R."/>
        </authorList>
    </citation>
    <scope>NUCLEOTIDE SEQUENCE [LARGE SCALE GENOMIC DNA]</scope>
    <source>
        <strain evidence="8 9">JA2-Mal</strain>
    </source>
</reference>
<evidence type="ECO:0000256" key="7">
    <source>
        <dbReference type="SAM" id="Phobius"/>
    </source>
</evidence>
<accession>A0ABX0HY14</accession>
<dbReference type="Proteomes" id="UP000802098">
    <property type="component" value="Unassembled WGS sequence"/>
</dbReference>
<evidence type="ECO:0000256" key="3">
    <source>
        <dbReference type="ARBA" id="ARBA00022475"/>
    </source>
</evidence>
<keyword evidence="5 7" id="KW-1133">Transmembrane helix</keyword>
<evidence type="ECO:0000313" key="9">
    <source>
        <dbReference type="Proteomes" id="UP000802098"/>
    </source>
</evidence>